<dbReference type="Proteomes" id="UP000032749">
    <property type="component" value="Chromosome"/>
</dbReference>
<dbReference type="PATRIC" id="fig|698738.3.peg.3470"/>
<dbReference type="PANTHER" id="PTHR39456:SF1">
    <property type="entry name" value="METAL-DEPENDENT HYDROLASE"/>
    <property type="match status" value="1"/>
</dbReference>
<dbReference type="InterPro" id="IPR016516">
    <property type="entry name" value="UCP07580"/>
</dbReference>
<evidence type="ECO:0008006" key="3">
    <source>
        <dbReference type="Google" id="ProtNLM"/>
    </source>
</evidence>
<dbReference type="Pfam" id="PF10118">
    <property type="entry name" value="Metal_hydrol"/>
    <property type="match status" value="1"/>
</dbReference>
<keyword evidence="2" id="KW-1185">Reference proteome</keyword>
<dbReference type="AlphaFoldDB" id="R4YV36"/>
<dbReference type="KEGG" id="oai:OLEAN_C33380"/>
<dbReference type="HOGENOM" id="CLU_051636_0_0_6"/>
<evidence type="ECO:0000313" key="1">
    <source>
        <dbReference type="EMBL" id="CCK77514.1"/>
    </source>
</evidence>
<dbReference type="STRING" id="698738.OLEAN_C33380"/>
<name>R4YV36_OLEAN</name>
<dbReference type="EMBL" id="FO203512">
    <property type="protein sequence ID" value="CCK77514.1"/>
    <property type="molecule type" value="Genomic_DNA"/>
</dbReference>
<evidence type="ECO:0000313" key="2">
    <source>
        <dbReference type="Proteomes" id="UP000032749"/>
    </source>
</evidence>
<accession>R4YV36</accession>
<sequence length="277" mass="32505">MTKIIESAIKPRRMQFNTDDMKISQFSIEDNSLISTFFYSLSAMFPEGERFFIHAVRHYQKSITDPKMIADIRGFIGQEAHHGRCHQDLNNEIEKLGIPMSMVSDNMTARVNMLKTRFGPERQLALTVAMEHFTASLAEFILENPEVLDQAPKTFRQMMLWHSVEEIEHKCVAFDVYRQQVNNEWMRRRVMVLAMTSLFTRIAIFQIRMLWKTKHFPSIKEWIGAARFFWGKKGILRANAHGVRKFFKRDFHPNDIDQSALIDGWEKRFPDVAAQEA</sequence>
<protein>
    <recommendedName>
        <fullName evidence="3">Metal-dependent hydrolase</fullName>
    </recommendedName>
</protein>
<reference evidence="1 2" key="1">
    <citation type="journal article" date="2013" name="Nat. Commun.">
        <title>Genome sequence and functional genomic analysis of the oil-degrading bacterium Oleispira antarctica.</title>
        <authorList>
            <person name="Kube M."/>
            <person name="Chernikova T.N."/>
            <person name="Al-Ramahi Y."/>
            <person name="Beloqui A."/>
            <person name="Lopez-Cortez N."/>
            <person name="Guazzaroni M.E."/>
            <person name="Heipieper H.J."/>
            <person name="Klages S."/>
            <person name="Kotsyurbenko O.R."/>
            <person name="Langer I."/>
            <person name="Nechitaylo T.Y."/>
            <person name="Lunsdorf H."/>
            <person name="Fernandez M."/>
            <person name="Juarez S."/>
            <person name="Ciordia S."/>
            <person name="Singer A."/>
            <person name="Kagan O."/>
            <person name="Egorova O."/>
            <person name="Petit P.A."/>
            <person name="Stogios P."/>
            <person name="Kim Y."/>
            <person name="Tchigvintsev A."/>
            <person name="Flick R."/>
            <person name="Denaro R."/>
            <person name="Genovese M."/>
            <person name="Albar J.P."/>
            <person name="Reva O.N."/>
            <person name="Martinez-Gomariz M."/>
            <person name="Tran H."/>
            <person name="Ferrer M."/>
            <person name="Savchenko A."/>
            <person name="Yakunin A.F."/>
            <person name="Yakimov M.M."/>
            <person name="Golyshina O.V."/>
            <person name="Reinhardt R."/>
            <person name="Golyshin P.N."/>
        </authorList>
    </citation>
    <scope>NUCLEOTIDE SEQUENCE [LARGE SCALE GENOMIC DNA]</scope>
</reference>
<dbReference type="PIRSF" id="PIRSF007580">
    <property type="entry name" value="UCP07580"/>
    <property type="match status" value="1"/>
</dbReference>
<proteinExistence type="predicted"/>
<organism evidence="1 2">
    <name type="scientific">Oleispira antarctica RB-8</name>
    <dbReference type="NCBI Taxonomy" id="698738"/>
    <lineage>
        <taxon>Bacteria</taxon>
        <taxon>Pseudomonadati</taxon>
        <taxon>Pseudomonadota</taxon>
        <taxon>Gammaproteobacteria</taxon>
        <taxon>Oceanospirillales</taxon>
        <taxon>Oceanospirillaceae</taxon>
        <taxon>Oleispira</taxon>
    </lineage>
</organism>
<dbReference type="PANTHER" id="PTHR39456">
    <property type="entry name" value="METAL-DEPENDENT HYDROLASE"/>
    <property type="match status" value="1"/>
</dbReference>
<gene>
    <name evidence="1" type="ORF">OLEAN_C33380</name>
</gene>
<dbReference type="OrthoDB" id="5727566at2"/>